<proteinExistence type="predicted"/>
<gene>
    <name evidence="1" type="ORF">BSU04_18725</name>
</gene>
<comment type="caution">
    <text evidence="1">The sequence shown here is derived from an EMBL/GenBank/DDBJ whole genome shotgun (WGS) entry which is preliminary data.</text>
</comment>
<accession>A0A226X2F4</accession>
<organism evidence="1 2">
    <name type="scientific">Caballeronia sordidicola</name>
    <name type="common">Burkholderia sordidicola</name>
    <dbReference type="NCBI Taxonomy" id="196367"/>
    <lineage>
        <taxon>Bacteria</taxon>
        <taxon>Pseudomonadati</taxon>
        <taxon>Pseudomonadota</taxon>
        <taxon>Betaproteobacteria</taxon>
        <taxon>Burkholderiales</taxon>
        <taxon>Burkholderiaceae</taxon>
        <taxon>Caballeronia</taxon>
    </lineage>
</organism>
<reference evidence="2" key="1">
    <citation type="submission" date="2017-01" db="EMBL/GenBank/DDBJ databases">
        <title>Genome Analysis of Deinococcus marmoris KOPRI26562.</title>
        <authorList>
            <person name="Kim J.H."/>
            <person name="Oh H.-M."/>
        </authorList>
    </citation>
    <scope>NUCLEOTIDE SEQUENCE [LARGE SCALE GENOMIC DNA]</scope>
    <source>
        <strain evidence="2">PAMC 26633</strain>
    </source>
</reference>
<dbReference type="EMBL" id="MTHB01000110">
    <property type="protein sequence ID" value="OXC77048.1"/>
    <property type="molecule type" value="Genomic_DNA"/>
</dbReference>
<sequence>MMKTLMIKDLSVTEELDSRAMSAVRGGNLPGFWPSYSSSTTNLSFGAEQLISQSQNTISNNGNNVAFASGISSTVKPTQTANNYNTVNF</sequence>
<dbReference type="Proteomes" id="UP000214720">
    <property type="component" value="Unassembled WGS sequence"/>
</dbReference>
<dbReference type="AlphaFoldDB" id="A0A226X2F4"/>
<protein>
    <submittedName>
        <fullName evidence="1">Uncharacterized protein</fullName>
    </submittedName>
</protein>
<dbReference type="eggNOG" id="ENOG5034271">
    <property type="taxonomic scope" value="Bacteria"/>
</dbReference>
<evidence type="ECO:0000313" key="1">
    <source>
        <dbReference type="EMBL" id="OXC77048.1"/>
    </source>
</evidence>
<name>A0A226X2F4_CABSO</name>
<evidence type="ECO:0000313" key="2">
    <source>
        <dbReference type="Proteomes" id="UP000214720"/>
    </source>
</evidence>